<feature type="active site" description="Acyl-ester intermediate" evidence="7">
    <location>
        <position position="91"/>
    </location>
</feature>
<protein>
    <submittedName>
        <fullName evidence="12">D-alanyl-D-alanine carboxypeptidase</fullName>
    </submittedName>
</protein>
<gene>
    <name evidence="12" type="ORF">M9R61_14995</name>
</gene>
<feature type="transmembrane region" description="Helical" evidence="10">
    <location>
        <begin position="12"/>
        <end position="30"/>
    </location>
</feature>
<dbReference type="GO" id="GO:0006508">
    <property type="term" value="P:proteolysis"/>
    <property type="evidence" value="ECO:0007669"/>
    <property type="project" value="InterPro"/>
</dbReference>
<keyword evidence="12" id="KW-0645">Protease</keyword>
<feature type="active site" evidence="7">
    <location>
        <position position="153"/>
    </location>
</feature>
<evidence type="ECO:0000256" key="6">
    <source>
        <dbReference type="ARBA" id="ARBA00023316"/>
    </source>
</evidence>
<organism evidence="12 13">
    <name type="scientific">Psychrobacillus psychrodurans</name>
    <dbReference type="NCBI Taxonomy" id="126157"/>
    <lineage>
        <taxon>Bacteria</taxon>
        <taxon>Bacillati</taxon>
        <taxon>Bacillota</taxon>
        <taxon>Bacilli</taxon>
        <taxon>Bacillales</taxon>
        <taxon>Bacillaceae</taxon>
        <taxon>Psychrobacillus</taxon>
    </lineage>
</organism>
<evidence type="ECO:0000256" key="7">
    <source>
        <dbReference type="PIRSR" id="PIRSR618044-1"/>
    </source>
</evidence>
<comment type="caution">
    <text evidence="12">The sequence shown here is derived from an EMBL/GenBank/DDBJ whole genome shotgun (WGS) entry which is preliminary data.</text>
</comment>
<dbReference type="Gene3D" id="3.40.710.10">
    <property type="entry name" value="DD-peptidase/beta-lactamase superfamily"/>
    <property type="match status" value="1"/>
</dbReference>
<keyword evidence="12" id="KW-0121">Carboxypeptidase</keyword>
<dbReference type="EMBL" id="JAMKBI010000011">
    <property type="protein sequence ID" value="MCZ8534616.1"/>
    <property type="molecule type" value="Genomic_DNA"/>
</dbReference>
<sequence length="317" mass="35109">MKRRKIKRTVNFLITLIILSVCYIGIYKFSQSSQVQSFMNEIIEVSGPSTTFIDSSIKAPNIKGQAAILMDASSGEILLEQDANSAFPVASMSKLMTEYIVQEQIQNGNIKWDDLVEISHSANNMDPQAVKIYVKDNDALTVRDLYSAMVISSANNATRALAEHIAGTEKKFAKLMNNKAKDIGLSSKTNFVNSTGLVNTDGSENIMTAEDVAILAYELLSDFPEVVETTNLLEYELAYDSTNLKNSNSMLYPENQDLYFNLVDGLKTGYTETAGYCFAGTAKQGDKRLISVVMGTKSDDARFRETYKLLSFGFENL</sequence>
<keyword evidence="3" id="KW-0378">Hydrolase</keyword>
<evidence type="ECO:0000313" key="13">
    <source>
        <dbReference type="Proteomes" id="UP001152172"/>
    </source>
</evidence>
<dbReference type="Proteomes" id="UP001152172">
    <property type="component" value="Unassembled WGS sequence"/>
</dbReference>
<dbReference type="GO" id="GO:0009252">
    <property type="term" value="P:peptidoglycan biosynthetic process"/>
    <property type="evidence" value="ECO:0007669"/>
    <property type="project" value="UniProtKB-KW"/>
</dbReference>
<keyword evidence="4" id="KW-0133">Cell shape</keyword>
<dbReference type="PANTHER" id="PTHR21581">
    <property type="entry name" value="D-ALANYL-D-ALANINE CARBOXYPEPTIDASE"/>
    <property type="match status" value="1"/>
</dbReference>
<feature type="binding site" evidence="8">
    <location>
        <position position="267"/>
    </location>
    <ligand>
        <name>substrate</name>
    </ligand>
</feature>
<evidence type="ECO:0000256" key="5">
    <source>
        <dbReference type="ARBA" id="ARBA00022984"/>
    </source>
</evidence>
<name>A0A9X3RAX7_9BACI</name>
<dbReference type="SUPFAM" id="SSF56601">
    <property type="entry name" value="beta-lactamase/transpeptidase-like"/>
    <property type="match status" value="1"/>
</dbReference>
<dbReference type="PANTHER" id="PTHR21581:SF11">
    <property type="entry name" value="D-ALANYL-D-ALANINE CARBOXYPEPTIDASE DACA"/>
    <property type="match status" value="1"/>
</dbReference>
<keyword evidence="10" id="KW-1133">Transmembrane helix</keyword>
<evidence type="ECO:0000256" key="9">
    <source>
        <dbReference type="RuleBase" id="RU004016"/>
    </source>
</evidence>
<feature type="active site" description="Proton acceptor" evidence="7">
    <location>
        <position position="94"/>
    </location>
</feature>
<keyword evidence="13" id="KW-1185">Reference proteome</keyword>
<proteinExistence type="inferred from homology"/>
<keyword evidence="2" id="KW-0732">Signal</keyword>
<dbReference type="Pfam" id="PF00768">
    <property type="entry name" value="Peptidase_S11"/>
    <property type="match status" value="1"/>
</dbReference>
<dbReference type="GO" id="GO:0009002">
    <property type="term" value="F:serine-type D-Ala-D-Ala carboxypeptidase activity"/>
    <property type="evidence" value="ECO:0007669"/>
    <property type="project" value="InterPro"/>
</dbReference>
<evidence type="ECO:0000256" key="8">
    <source>
        <dbReference type="PIRSR" id="PIRSR618044-2"/>
    </source>
</evidence>
<reference evidence="12" key="1">
    <citation type="submission" date="2022-05" db="EMBL/GenBank/DDBJ databases">
        <authorList>
            <person name="Colautti A."/>
            <person name="Iacumin L."/>
        </authorList>
    </citation>
    <scope>NUCLEOTIDE SEQUENCE</scope>
    <source>
        <strain evidence="12">DSM 30747</strain>
    </source>
</reference>
<evidence type="ECO:0000256" key="4">
    <source>
        <dbReference type="ARBA" id="ARBA00022960"/>
    </source>
</evidence>
<keyword evidence="5" id="KW-0573">Peptidoglycan synthesis</keyword>
<evidence type="ECO:0000259" key="11">
    <source>
        <dbReference type="Pfam" id="PF00768"/>
    </source>
</evidence>
<keyword evidence="10" id="KW-0472">Membrane</keyword>
<evidence type="ECO:0000313" key="12">
    <source>
        <dbReference type="EMBL" id="MCZ8534616.1"/>
    </source>
</evidence>
<dbReference type="InterPro" id="IPR012338">
    <property type="entry name" value="Beta-lactam/transpept-like"/>
</dbReference>
<dbReference type="GO" id="GO:0071555">
    <property type="term" value="P:cell wall organization"/>
    <property type="evidence" value="ECO:0007669"/>
    <property type="project" value="UniProtKB-KW"/>
</dbReference>
<dbReference type="RefSeq" id="WP_269922747.1">
    <property type="nucleotide sequence ID" value="NZ_JAMKBI010000011.1"/>
</dbReference>
<evidence type="ECO:0000256" key="1">
    <source>
        <dbReference type="ARBA" id="ARBA00007164"/>
    </source>
</evidence>
<dbReference type="InterPro" id="IPR018044">
    <property type="entry name" value="Peptidase_S11"/>
</dbReference>
<accession>A0A9X3RAX7</accession>
<keyword evidence="6" id="KW-0961">Cell wall biogenesis/degradation</keyword>
<dbReference type="InterPro" id="IPR001967">
    <property type="entry name" value="Peptidase_S11_N"/>
</dbReference>
<comment type="similarity">
    <text evidence="1 9">Belongs to the peptidase S11 family.</text>
</comment>
<dbReference type="AlphaFoldDB" id="A0A9X3RAX7"/>
<evidence type="ECO:0000256" key="3">
    <source>
        <dbReference type="ARBA" id="ARBA00022801"/>
    </source>
</evidence>
<keyword evidence="10" id="KW-0812">Transmembrane</keyword>
<feature type="domain" description="Peptidase S11 D-alanyl-D-alanine carboxypeptidase A N-terminal" evidence="11">
    <location>
        <begin position="57"/>
        <end position="297"/>
    </location>
</feature>
<dbReference type="PRINTS" id="PR00725">
    <property type="entry name" value="DADACBPTASE1"/>
</dbReference>
<evidence type="ECO:0000256" key="2">
    <source>
        <dbReference type="ARBA" id="ARBA00022729"/>
    </source>
</evidence>
<dbReference type="GO" id="GO:0008360">
    <property type="term" value="P:regulation of cell shape"/>
    <property type="evidence" value="ECO:0007669"/>
    <property type="project" value="UniProtKB-KW"/>
</dbReference>
<evidence type="ECO:0000256" key="10">
    <source>
        <dbReference type="SAM" id="Phobius"/>
    </source>
</evidence>